<name>A0AAE5A9X1_9NOCA</name>
<proteinExistence type="predicted"/>
<organism evidence="1 2">
    <name type="scientific">Rhodococcus oxybenzonivorans</name>
    <dbReference type="NCBI Taxonomy" id="1990687"/>
    <lineage>
        <taxon>Bacteria</taxon>
        <taxon>Bacillati</taxon>
        <taxon>Actinomycetota</taxon>
        <taxon>Actinomycetes</taxon>
        <taxon>Mycobacteriales</taxon>
        <taxon>Nocardiaceae</taxon>
        <taxon>Rhodococcus</taxon>
    </lineage>
</organism>
<dbReference type="Proteomes" id="UP001185863">
    <property type="component" value="Unassembled WGS sequence"/>
</dbReference>
<dbReference type="EMBL" id="JAWLUP010000145">
    <property type="protein sequence ID" value="MDV7268284.1"/>
    <property type="molecule type" value="Genomic_DNA"/>
</dbReference>
<sequence length="29" mass="3243">MSTNDDLMEIQQLLARYAVNMTKGDVEGV</sequence>
<protein>
    <submittedName>
        <fullName evidence="1">Nuclear transport factor 2 family protein</fullName>
    </submittedName>
</protein>
<accession>A0AAE5A9X1</accession>
<dbReference type="AlphaFoldDB" id="A0AAE5A9X1"/>
<evidence type="ECO:0000313" key="2">
    <source>
        <dbReference type="Proteomes" id="UP001185863"/>
    </source>
</evidence>
<feature type="non-terminal residue" evidence="1">
    <location>
        <position position="29"/>
    </location>
</feature>
<reference evidence="1" key="1">
    <citation type="submission" date="2023-10" db="EMBL/GenBank/DDBJ databases">
        <title>Development of a sustainable strategy for remediation of hydrocarbon-contaminated territories based on the waste exchange concept.</title>
        <authorList>
            <person name="Krivoruchko A."/>
        </authorList>
    </citation>
    <scope>NUCLEOTIDE SEQUENCE</scope>
    <source>
        <strain evidence="1">IEGM 68</strain>
    </source>
</reference>
<comment type="caution">
    <text evidence="1">The sequence shown here is derived from an EMBL/GenBank/DDBJ whole genome shotgun (WGS) entry which is preliminary data.</text>
</comment>
<gene>
    <name evidence="1" type="ORF">R4315_27585</name>
</gene>
<evidence type="ECO:0000313" key="1">
    <source>
        <dbReference type="EMBL" id="MDV7268284.1"/>
    </source>
</evidence>